<sequence>MANLWLMLVLCLTVTVSATLDKVIFEPEGHHDDKVIFKPKGNHDSHKGHHSAPSGTHVAPKGNHDSPKGNHGAPHVTHVAPKRAGSTPKGPSVNPKEKQARPFFVFGDSLVDNGNNNFLITGARADMPPYGIDSPDHSPTGRFSNGLNIPDVISEYIGSEPTLPYLSPELMGQKLLIGANFASAGVGILNDTGFQFLNVLRMPLQLEYFKEYQQRLRLAIGEEQAKQLVNRSLVLISLGGNDFVNNYYLYPGSARSQMTSLFDYVTYLIVEYRKILEKLYDLGSRRVIVMGSGPLGCAPAERMQHSLTGDCAADLQAAAALFEPQLTQMVQALNAKYHADVFVAANTKLMHHDMITDPKAFGFVTSTTACCGQGPFNGMPGLCSLTSNLCPNRDEYVFWDAFHPTERACRIIVQQIMNGTPEYMKPMNLSLIMSLDSNM</sequence>
<dbReference type="EMBL" id="CM042042">
    <property type="protein sequence ID" value="KAI3706106.1"/>
    <property type="molecule type" value="Genomic_DNA"/>
</dbReference>
<reference evidence="2" key="1">
    <citation type="journal article" date="2022" name="Mol. Ecol. Resour.">
        <title>The genomes of chicory, endive, great burdock and yacon provide insights into Asteraceae palaeo-polyploidization history and plant inulin production.</title>
        <authorList>
            <person name="Fan W."/>
            <person name="Wang S."/>
            <person name="Wang H."/>
            <person name="Wang A."/>
            <person name="Jiang F."/>
            <person name="Liu H."/>
            <person name="Zhao H."/>
            <person name="Xu D."/>
            <person name="Zhang Y."/>
        </authorList>
    </citation>
    <scope>NUCLEOTIDE SEQUENCE [LARGE SCALE GENOMIC DNA]</scope>
    <source>
        <strain evidence="2">cv. Yunnan</strain>
    </source>
</reference>
<protein>
    <submittedName>
        <fullName evidence="1">Uncharacterized protein</fullName>
    </submittedName>
</protein>
<name>A0ACB9A983_9ASTR</name>
<proteinExistence type="predicted"/>
<evidence type="ECO:0000313" key="2">
    <source>
        <dbReference type="Proteomes" id="UP001056120"/>
    </source>
</evidence>
<organism evidence="1 2">
    <name type="scientific">Smallanthus sonchifolius</name>
    <dbReference type="NCBI Taxonomy" id="185202"/>
    <lineage>
        <taxon>Eukaryota</taxon>
        <taxon>Viridiplantae</taxon>
        <taxon>Streptophyta</taxon>
        <taxon>Embryophyta</taxon>
        <taxon>Tracheophyta</taxon>
        <taxon>Spermatophyta</taxon>
        <taxon>Magnoliopsida</taxon>
        <taxon>eudicotyledons</taxon>
        <taxon>Gunneridae</taxon>
        <taxon>Pentapetalae</taxon>
        <taxon>asterids</taxon>
        <taxon>campanulids</taxon>
        <taxon>Asterales</taxon>
        <taxon>Asteraceae</taxon>
        <taxon>Asteroideae</taxon>
        <taxon>Heliantheae alliance</taxon>
        <taxon>Millerieae</taxon>
        <taxon>Smallanthus</taxon>
    </lineage>
</organism>
<dbReference type="Proteomes" id="UP001056120">
    <property type="component" value="Linkage Group LG25"/>
</dbReference>
<comment type="caution">
    <text evidence="1">The sequence shown here is derived from an EMBL/GenBank/DDBJ whole genome shotgun (WGS) entry which is preliminary data.</text>
</comment>
<keyword evidence="2" id="KW-1185">Reference proteome</keyword>
<gene>
    <name evidence="1" type="ORF">L1987_76362</name>
</gene>
<evidence type="ECO:0000313" key="1">
    <source>
        <dbReference type="EMBL" id="KAI3706106.1"/>
    </source>
</evidence>
<reference evidence="1 2" key="2">
    <citation type="journal article" date="2022" name="Mol. Ecol. Resour.">
        <title>The genomes of chicory, endive, great burdock and yacon provide insights into Asteraceae paleo-polyploidization history and plant inulin production.</title>
        <authorList>
            <person name="Fan W."/>
            <person name="Wang S."/>
            <person name="Wang H."/>
            <person name="Wang A."/>
            <person name="Jiang F."/>
            <person name="Liu H."/>
            <person name="Zhao H."/>
            <person name="Xu D."/>
            <person name="Zhang Y."/>
        </authorList>
    </citation>
    <scope>NUCLEOTIDE SEQUENCE [LARGE SCALE GENOMIC DNA]</scope>
    <source>
        <strain evidence="2">cv. Yunnan</strain>
        <tissue evidence="1">Leaves</tissue>
    </source>
</reference>
<accession>A0ACB9A983</accession>